<accession>A0A6C7E341</accession>
<dbReference type="PRINTS" id="PR00834">
    <property type="entry name" value="PROTEASES2C"/>
</dbReference>
<dbReference type="SUPFAM" id="SSF50156">
    <property type="entry name" value="PDZ domain-like"/>
    <property type="match status" value="1"/>
</dbReference>
<dbReference type="InterPro" id="IPR001478">
    <property type="entry name" value="PDZ"/>
</dbReference>
<dbReference type="RefSeq" id="WP_015440380.1">
    <property type="nucleotide sequence ID" value="NC_020520.1"/>
</dbReference>
<dbReference type="SUPFAM" id="SSF50494">
    <property type="entry name" value="Trypsin-like serine proteases"/>
    <property type="match status" value="1"/>
</dbReference>
<dbReference type="Pfam" id="PF13365">
    <property type="entry name" value="Trypsin_2"/>
    <property type="match status" value="1"/>
</dbReference>
<dbReference type="PANTHER" id="PTHR43343">
    <property type="entry name" value="PEPTIDASE S12"/>
    <property type="match status" value="1"/>
</dbReference>
<keyword evidence="6" id="KW-1185">Reference proteome</keyword>
<keyword evidence="3" id="KW-0472">Membrane</keyword>
<dbReference type="Pfam" id="PF13180">
    <property type="entry name" value="PDZ_2"/>
    <property type="match status" value="1"/>
</dbReference>
<evidence type="ECO:0000313" key="5">
    <source>
        <dbReference type="EMBL" id="BAN01133.1"/>
    </source>
</evidence>
<feature type="transmembrane region" description="Helical" evidence="3">
    <location>
        <begin position="28"/>
        <end position="49"/>
    </location>
</feature>
<keyword evidence="3" id="KW-1133">Transmembrane helix</keyword>
<dbReference type="Proteomes" id="UP000011863">
    <property type="component" value="Chromosome"/>
</dbReference>
<dbReference type="SMART" id="SM00228">
    <property type="entry name" value="PDZ"/>
    <property type="match status" value="1"/>
</dbReference>
<evidence type="ECO:0000256" key="1">
    <source>
        <dbReference type="ARBA" id="ARBA00022670"/>
    </source>
</evidence>
<evidence type="ECO:0000256" key="2">
    <source>
        <dbReference type="ARBA" id="ARBA00022801"/>
    </source>
</evidence>
<evidence type="ECO:0000256" key="3">
    <source>
        <dbReference type="SAM" id="Phobius"/>
    </source>
</evidence>
<dbReference type="GO" id="GO:0006508">
    <property type="term" value="P:proteolysis"/>
    <property type="evidence" value="ECO:0007669"/>
    <property type="project" value="UniProtKB-KW"/>
</dbReference>
<dbReference type="GO" id="GO:0004252">
    <property type="term" value="F:serine-type endopeptidase activity"/>
    <property type="evidence" value="ECO:0007669"/>
    <property type="project" value="InterPro"/>
</dbReference>
<dbReference type="OrthoDB" id="9758917at2"/>
<keyword evidence="2" id="KW-0378">Hydrolase</keyword>
<dbReference type="InterPro" id="IPR051201">
    <property type="entry name" value="Chloro_Bact_Ser_Proteases"/>
</dbReference>
<organism evidence="5 6">
    <name type="scientific">Ilumatobacter coccineus (strain NBRC 103263 / KCTC 29153 / YM16-304)</name>
    <dbReference type="NCBI Taxonomy" id="1313172"/>
    <lineage>
        <taxon>Bacteria</taxon>
        <taxon>Bacillati</taxon>
        <taxon>Actinomycetota</taxon>
        <taxon>Acidimicrobiia</taxon>
        <taxon>Acidimicrobiales</taxon>
        <taxon>Ilumatobacteraceae</taxon>
        <taxon>Ilumatobacter</taxon>
    </lineage>
</organism>
<keyword evidence="3" id="KW-0812">Transmembrane</keyword>
<dbReference type="PANTHER" id="PTHR43343:SF3">
    <property type="entry name" value="PROTEASE DO-LIKE 8, CHLOROPLASTIC"/>
    <property type="match status" value="1"/>
</dbReference>
<dbReference type="AlphaFoldDB" id="A0A6C7E341"/>
<proteinExistence type="predicted"/>
<sequence length="378" mass="38792">MAMLPPPAPHDVPVLPAVRHQRSRKRTWMFMLAIGMVAWIGGLLGALLGNQVGNWLDRPPSKPSSQPVDIAEARDGFDGRLDVLSVTEYLSPSVVTISADMGGGVGIGTGMIITDDGEILTNSHVVNGASAIRVRLTGETEPRDVTLLAEDVGNDLALLRMAGDGFAPVTFADPSSVRLGDEVVAIGAALGLDGDPSVTLGIVSALDRSVGQQNVFLDGLIQTDAAISSGNSGGPLVNAAGEVVGVNTAVARDNSIVTATNVSFAISVDEALPIIDALRSEARGIAREEAYLGVGLEDRRDGGQGVIVTTVEAGTPAETVGLEIGDLIVSVDGSATTGSAALIAAIRDKQPGDSVTVAVVRDSEPVELDVALTSRPDN</sequence>
<dbReference type="CDD" id="cd06779">
    <property type="entry name" value="cpPDZ_Deg_HtrA-like"/>
    <property type="match status" value="1"/>
</dbReference>
<dbReference type="PROSITE" id="PS50106">
    <property type="entry name" value="PDZ"/>
    <property type="match status" value="1"/>
</dbReference>
<protein>
    <submittedName>
        <fullName evidence="5">Peptidase S01 family protein</fullName>
    </submittedName>
</protein>
<dbReference type="EMBL" id="AP012057">
    <property type="protein sequence ID" value="BAN01133.1"/>
    <property type="molecule type" value="Genomic_DNA"/>
</dbReference>
<name>A0A6C7E341_ILUCY</name>
<feature type="domain" description="PDZ" evidence="4">
    <location>
        <begin position="274"/>
        <end position="363"/>
    </location>
</feature>
<keyword evidence="1" id="KW-0645">Protease</keyword>
<dbReference type="KEGG" id="aym:YM304_08190"/>
<gene>
    <name evidence="5" type="ORF">YM304_08190</name>
</gene>
<dbReference type="Gene3D" id="2.40.10.120">
    <property type="match status" value="1"/>
</dbReference>
<evidence type="ECO:0000313" key="6">
    <source>
        <dbReference type="Proteomes" id="UP000011863"/>
    </source>
</evidence>
<dbReference type="Gene3D" id="2.30.42.10">
    <property type="match status" value="1"/>
</dbReference>
<evidence type="ECO:0000259" key="4">
    <source>
        <dbReference type="PROSITE" id="PS50106"/>
    </source>
</evidence>
<dbReference type="InterPro" id="IPR009003">
    <property type="entry name" value="Peptidase_S1_PA"/>
</dbReference>
<reference evidence="5 6" key="1">
    <citation type="journal article" date="2013" name="Int. J. Syst. Evol. Microbiol.">
        <title>Ilumatobacter nonamiense sp. nov. and Ilumatobacter coccineum sp. nov., isolated from seashore sand.</title>
        <authorList>
            <person name="Matsumoto A."/>
            <person name="Kasai H."/>
            <person name="Matsuo Y."/>
            <person name="Shizuri Y."/>
            <person name="Ichikawa N."/>
            <person name="Fujita N."/>
            <person name="Omura S."/>
            <person name="Takahashi Y."/>
        </authorList>
    </citation>
    <scope>NUCLEOTIDE SEQUENCE [LARGE SCALE GENOMIC DNA]</scope>
    <source>
        <strain evidence="6">NBRC 103263 / KCTC 29153 / YM16-304</strain>
    </source>
</reference>
<dbReference type="InterPro" id="IPR036034">
    <property type="entry name" value="PDZ_sf"/>
</dbReference>
<dbReference type="InterPro" id="IPR001940">
    <property type="entry name" value="Peptidase_S1C"/>
</dbReference>